<sequence length="54" mass="6200">MRVTEHQRRVTDELLVLDLCIECILTFELLAPRKVPHDVVGEAVRTRSWSPAVT</sequence>
<organism evidence="1">
    <name type="scientific">uncultured Acidimicrobiales bacterium</name>
    <dbReference type="NCBI Taxonomy" id="310071"/>
    <lineage>
        <taxon>Bacteria</taxon>
        <taxon>Bacillati</taxon>
        <taxon>Actinomycetota</taxon>
        <taxon>Acidimicrobiia</taxon>
        <taxon>Acidimicrobiales</taxon>
        <taxon>environmental samples</taxon>
    </lineage>
</organism>
<reference evidence="1" key="1">
    <citation type="submission" date="2020-02" db="EMBL/GenBank/DDBJ databases">
        <authorList>
            <person name="Meier V. D."/>
        </authorList>
    </citation>
    <scope>NUCLEOTIDE SEQUENCE</scope>
    <source>
        <strain evidence="1">AVDCRST_MAG76</strain>
    </source>
</reference>
<gene>
    <name evidence="1" type="ORF">AVDCRST_MAG76-705</name>
</gene>
<name>A0A6J4HE12_9ACTN</name>
<accession>A0A6J4HE12</accession>
<evidence type="ECO:0000313" key="1">
    <source>
        <dbReference type="EMBL" id="CAA9221132.1"/>
    </source>
</evidence>
<dbReference type="AlphaFoldDB" id="A0A6J4HE12"/>
<proteinExistence type="predicted"/>
<dbReference type="EMBL" id="CADCSZ010000040">
    <property type="protein sequence ID" value="CAA9221132.1"/>
    <property type="molecule type" value="Genomic_DNA"/>
</dbReference>
<protein>
    <submittedName>
        <fullName evidence="1">Uncharacterized protein</fullName>
    </submittedName>
</protein>